<evidence type="ECO:0000313" key="2">
    <source>
        <dbReference type="EMBL" id="NED94038.1"/>
    </source>
</evidence>
<dbReference type="RefSeq" id="WP_163815436.1">
    <property type="nucleotide sequence ID" value="NZ_JAAGOB010000001.1"/>
</dbReference>
<dbReference type="Proteomes" id="UP000469185">
    <property type="component" value="Unassembled WGS sequence"/>
</dbReference>
<dbReference type="EMBL" id="JAAGOB010000001">
    <property type="protein sequence ID" value="NED94038.1"/>
    <property type="molecule type" value="Genomic_DNA"/>
</dbReference>
<gene>
    <name evidence="2" type="ORF">G1H11_01795</name>
</gene>
<reference evidence="2 3" key="1">
    <citation type="submission" date="2020-02" db="EMBL/GenBank/DDBJ databases">
        <authorList>
            <person name="Li X.-J."/>
            <person name="Feng X.-M."/>
        </authorList>
    </citation>
    <scope>NUCLEOTIDE SEQUENCE [LARGE SCALE GENOMIC DNA]</scope>
    <source>
        <strain evidence="2 3">CGMCC 4.7225</strain>
    </source>
</reference>
<dbReference type="SUPFAM" id="SSF52091">
    <property type="entry name" value="SpoIIaa-like"/>
    <property type="match status" value="1"/>
</dbReference>
<keyword evidence="3" id="KW-1185">Reference proteome</keyword>
<feature type="domain" description="STAS" evidence="1">
    <location>
        <begin position="1"/>
        <end position="106"/>
    </location>
</feature>
<comment type="caution">
    <text evidence="2">The sequence shown here is derived from an EMBL/GenBank/DDBJ whole genome shotgun (WGS) entry which is preliminary data.</text>
</comment>
<organism evidence="2 3">
    <name type="scientific">Phytoactinopolyspora alkaliphila</name>
    <dbReference type="NCBI Taxonomy" id="1783498"/>
    <lineage>
        <taxon>Bacteria</taxon>
        <taxon>Bacillati</taxon>
        <taxon>Actinomycetota</taxon>
        <taxon>Actinomycetes</taxon>
        <taxon>Jiangellales</taxon>
        <taxon>Jiangellaceae</taxon>
        <taxon>Phytoactinopolyspora</taxon>
    </lineage>
</organism>
<protein>
    <submittedName>
        <fullName evidence="2">STAS domain-containing protein</fullName>
    </submittedName>
</protein>
<proteinExistence type="predicted"/>
<dbReference type="AlphaFoldDB" id="A0A6N9YGK4"/>
<evidence type="ECO:0000259" key="1">
    <source>
        <dbReference type="PROSITE" id="PS50801"/>
    </source>
</evidence>
<dbReference type="PROSITE" id="PS50801">
    <property type="entry name" value="STAS"/>
    <property type="match status" value="1"/>
</dbReference>
<dbReference type="Gene3D" id="3.30.750.24">
    <property type="entry name" value="STAS domain"/>
    <property type="match status" value="1"/>
</dbReference>
<dbReference type="InterPro" id="IPR002645">
    <property type="entry name" value="STAS_dom"/>
</dbReference>
<dbReference type="Pfam" id="PF01740">
    <property type="entry name" value="STAS"/>
    <property type="match status" value="1"/>
</dbReference>
<dbReference type="InterPro" id="IPR036513">
    <property type="entry name" value="STAS_dom_sf"/>
</dbReference>
<evidence type="ECO:0000313" key="3">
    <source>
        <dbReference type="Proteomes" id="UP000469185"/>
    </source>
</evidence>
<accession>A0A6N9YGK4</accession>
<sequence>MRVQQLGGCFVVRITGEVDVLSACRMQEHLCGLAGLDYVVVHLSATHRIDPVLVRALDAAGQAAGARGRTMRIAGRHDVVADIGRHVGADSAIDCYVDLTDAVEMALSERKQRPPTSMNGHSGV</sequence>
<name>A0A6N9YGK4_9ACTN</name>